<keyword evidence="3" id="KW-1185">Reference proteome</keyword>
<reference evidence="2 3" key="1">
    <citation type="submission" date="2018-08" db="EMBL/GenBank/DDBJ databases">
        <title>Cellulomonas rhizosphaerae sp. nov., a novel actinomycete isolated from soil.</title>
        <authorList>
            <person name="Tian Y."/>
        </authorList>
    </citation>
    <scope>NUCLEOTIDE SEQUENCE [LARGE SCALE GENOMIC DNA]</scope>
    <source>
        <strain evidence="2 3">NEAU-TCZ24</strain>
    </source>
</reference>
<evidence type="ECO:0000259" key="1">
    <source>
        <dbReference type="Pfam" id="PF08486"/>
    </source>
</evidence>
<dbReference type="Proteomes" id="UP000283374">
    <property type="component" value="Unassembled WGS sequence"/>
</dbReference>
<protein>
    <recommendedName>
        <fullName evidence="1">Sporulation stage II protein D amidase enhancer LytB N-terminal domain-containing protein</fullName>
    </recommendedName>
</protein>
<dbReference type="EMBL" id="QWKP01000209">
    <property type="protein sequence ID" value="RHA38897.1"/>
    <property type="molecule type" value="Genomic_DNA"/>
</dbReference>
<accession>A0A413RJS1</accession>
<sequence>MHLGSSATFGARWTTKGKAVNGVASLQRRVGTAWKKVATVHVVKGRATVAIKPTATATYRLHATGRTSATSKVTVVRNWLALAPATTSIKAGSAVTLSLRVYKAAKPVTRTVALQRLSGSKWSTIKTLVVSSKGTKVAVHPTATTSYRLAYMSLRSPARTVSVTRDWSALSFSATTLADSTATTTASVTWYTAGKKATGSIALQQRTGTGPWVTTANVKVVGGAGKTTVKPLVTRTYRLLAGKVASPAVKVSVRRVIPASFTIHGSGYGHGLGMSQYGAYAMARAGWTDDEIVEHYYKGGSIGSAVLPKAPLAVQVLGPGNGPTTSTTATVKGGTWRLLNAAGTTAAGTPGTTVPITVAVSGSNVQASVGGKAVVTSRTVRLQWESTDAYLPASTRTAYASVVGAQGTYRHGVLAFSVSGGSVNVVNELRLDDEYLYGLAEMPSGWGETANRGIEALKAQAVAGRSFALLAMSRVPADRACRCNLVDGVADQNFTGWSKESGTSSARWRAAVDATSGQALVVGGDVVAAYYFSSSGGSTLNGVDVWGTATSYLTATDDHWSLVAGTGNALTSWTASFTQAEAEKYFGVQDVVSISVATYAGGGMKTLTATTASGATTAKSGLADAMRIGLNAAATGTVRSPWVRSFTPVLPG</sequence>
<comment type="caution">
    <text evidence="2">The sequence shown here is derived from an EMBL/GenBank/DDBJ whole genome shotgun (WGS) entry which is preliminary data.</text>
</comment>
<gene>
    <name evidence="2" type="ORF">D1825_12830</name>
</gene>
<evidence type="ECO:0000313" key="2">
    <source>
        <dbReference type="EMBL" id="RHA38897.1"/>
    </source>
</evidence>
<dbReference type="AlphaFoldDB" id="A0A413RJS1"/>
<feature type="domain" description="Sporulation stage II protein D amidase enhancer LytB N-terminal" evidence="1">
    <location>
        <begin position="420"/>
        <end position="521"/>
    </location>
</feature>
<organism evidence="2 3">
    <name type="scientific">Cellulomonas rhizosphaerae</name>
    <dbReference type="NCBI Taxonomy" id="2293719"/>
    <lineage>
        <taxon>Bacteria</taxon>
        <taxon>Bacillati</taxon>
        <taxon>Actinomycetota</taxon>
        <taxon>Actinomycetes</taxon>
        <taxon>Micrococcales</taxon>
        <taxon>Cellulomonadaceae</taxon>
        <taxon>Cellulomonas</taxon>
    </lineage>
</organism>
<proteinExistence type="predicted"/>
<name>A0A413RJS1_9CELL</name>
<dbReference type="Pfam" id="PF08486">
    <property type="entry name" value="SpoIID"/>
    <property type="match status" value="1"/>
</dbReference>
<evidence type="ECO:0000313" key="3">
    <source>
        <dbReference type="Proteomes" id="UP000283374"/>
    </source>
</evidence>
<dbReference type="InterPro" id="IPR013693">
    <property type="entry name" value="SpoIID/LytB_N"/>
</dbReference>